<name>A0A4R6RWV9_9MICO</name>
<reference evidence="1 2" key="1">
    <citation type="submission" date="2019-03" db="EMBL/GenBank/DDBJ databases">
        <title>Genomic analyses of the natural microbiome of Caenorhabditis elegans.</title>
        <authorList>
            <person name="Samuel B."/>
        </authorList>
    </citation>
    <scope>NUCLEOTIDE SEQUENCE [LARGE SCALE GENOMIC DNA]</scope>
    <source>
        <strain evidence="1 2">JUb18</strain>
    </source>
</reference>
<evidence type="ECO:0000313" key="2">
    <source>
        <dbReference type="Proteomes" id="UP000295601"/>
    </source>
</evidence>
<accession>A0A4R6RWV9</accession>
<dbReference type="OrthoDB" id="5517693at2"/>
<comment type="caution">
    <text evidence="1">The sequence shown here is derived from an EMBL/GenBank/DDBJ whole genome shotgun (WGS) entry which is preliminary data.</text>
</comment>
<sequence>MAAQDTDAQARALCIPTHELRRAGHTAFSLRQRVASGSLLRLRQGWYIDPKALEHASDSVKQHAVMLVTHQDASRTPLLSHRSAATVHGFPVWSNWLRTVGGAASQRVDPLTTHQTVPPGHRSSRTAGVRYAHGTVPHADIVELGGFRVTSAERTLIDLARSEPFELALSCADQYLHETVRVGTQVDFESWSEWRAQMLTRITPLAGSRGVGRARALVALADPRADSPLETVSRLRFLQNGIDVEPQHPVRSERGSSYFLDFWLLNQPFFGECDGKVKYTDSRLRGGQSAEQVVYREKLRQDWVTATTGRRGVRWGAAHVGTGALFARRLRAFGVRIPAQTRPTRRFGADAARVLGTLPE</sequence>
<protein>
    <submittedName>
        <fullName evidence="1">Uncharacterized protein</fullName>
    </submittedName>
</protein>
<keyword evidence="2" id="KW-1185">Reference proteome</keyword>
<proteinExistence type="predicted"/>
<dbReference type="Proteomes" id="UP000295601">
    <property type="component" value="Unassembled WGS sequence"/>
</dbReference>
<dbReference type="EMBL" id="SNYA01000005">
    <property type="protein sequence ID" value="TDP91531.1"/>
    <property type="molecule type" value="Genomic_DNA"/>
</dbReference>
<dbReference type="RefSeq" id="WP_133616997.1">
    <property type="nucleotide sequence ID" value="NZ_SNYA01000005.1"/>
</dbReference>
<dbReference type="AlphaFoldDB" id="A0A4R6RWV9"/>
<organism evidence="1 2">
    <name type="scientific">Leucobacter luti</name>
    <dbReference type="NCBI Taxonomy" id="340320"/>
    <lineage>
        <taxon>Bacteria</taxon>
        <taxon>Bacillati</taxon>
        <taxon>Actinomycetota</taxon>
        <taxon>Actinomycetes</taxon>
        <taxon>Micrococcales</taxon>
        <taxon>Microbacteriaceae</taxon>
        <taxon>Leucobacter</taxon>
    </lineage>
</organism>
<gene>
    <name evidence="1" type="ORF">EDF62_2148</name>
</gene>
<evidence type="ECO:0000313" key="1">
    <source>
        <dbReference type="EMBL" id="TDP91531.1"/>
    </source>
</evidence>